<comment type="caution">
    <text evidence="2">The sequence shown here is derived from an EMBL/GenBank/DDBJ whole genome shotgun (WGS) entry which is preliminary data.</text>
</comment>
<feature type="region of interest" description="Disordered" evidence="1">
    <location>
        <begin position="41"/>
        <end position="63"/>
    </location>
</feature>
<dbReference type="AlphaFoldDB" id="A0A2M7TGZ1"/>
<dbReference type="Proteomes" id="UP000230553">
    <property type="component" value="Unassembled WGS sequence"/>
</dbReference>
<proteinExistence type="predicted"/>
<evidence type="ECO:0000256" key="1">
    <source>
        <dbReference type="SAM" id="MobiDB-lite"/>
    </source>
</evidence>
<gene>
    <name evidence="2" type="ORF">COY31_00450</name>
</gene>
<reference evidence="3" key="1">
    <citation type="submission" date="2017-09" db="EMBL/GenBank/DDBJ databases">
        <title>Depth-based differentiation of microbial function through sediment-hosted aquifers and enrichment of novel symbionts in the deep terrestrial subsurface.</title>
        <authorList>
            <person name="Probst A.J."/>
            <person name="Ladd B."/>
            <person name="Jarett J.K."/>
            <person name="Geller-Mcgrath D.E."/>
            <person name="Sieber C.M.K."/>
            <person name="Emerson J.B."/>
            <person name="Anantharaman K."/>
            <person name="Thomas B.C."/>
            <person name="Malmstrom R."/>
            <person name="Stieglmeier M."/>
            <person name="Klingl A."/>
            <person name="Woyke T."/>
            <person name="Ryan C.M."/>
            <person name="Banfield J.F."/>
        </authorList>
    </citation>
    <scope>NUCLEOTIDE SEQUENCE [LARGE SCALE GENOMIC DNA]</scope>
</reference>
<sequence>MNKKILIFVIIFVVLLVVVFAYNYFTKPVANAPTINLESQSNGNFHGPTGAPSIKGPNGPPPQ</sequence>
<protein>
    <submittedName>
        <fullName evidence="2">Uncharacterized protein</fullName>
    </submittedName>
</protein>
<evidence type="ECO:0000313" key="2">
    <source>
        <dbReference type="EMBL" id="PIZ45391.1"/>
    </source>
</evidence>
<accession>A0A2M7TGZ1</accession>
<evidence type="ECO:0000313" key="3">
    <source>
        <dbReference type="Proteomes" id="UP000230553"/>
    </source>
</evidence>
<dbReference type="EMBL" id="PFNM01000007">
    <property type="protein sequence ID" value="PIZ45391.1"/>
    <property type="molecule type" value="Genomic_DNA"/>
</dbReference>
<organism evidence="2 3">
    <name type="scientific">Candidatus Wolfebacteria bacterium CG_4_10_14_0_2_um_filter_39_18</name>
    <dbReference type="NCBI Taxonomy" id="1975061"/>
    <lineage>
        <taxon>Bacteria</taxon>
        <taxon>Candidatus Wolfeibacteriota</taxon>
    </lineage>
</organism>
<name>A0A2M7TGZ1_9BACT</name>